<dbReference type="FunFam" id="3.30.160.810:FF:000001">
    <property type="entry name" value="50S ribosomal protein L3"/>
    <property type="match status" value="1"/>
</dbReference>
<keyword evidence="6 9" id="KW-0687">Ribonucleoprotein</keyword>
<accession>A0A1C9CBY7</accession>
<evidence type="ECO:0000256" key="5">
    <source>
        <dbReference type="ARBA" id="ARBA00022980"/>
    </source>
</evidence>
<dbReference type="PANTHER" id="PTHR11229">
    <property type="entry name" value="50S RIBOSOMAL PROTEIN L3"/>
    <property type="match status" value="1"/>
</dbReference>
<dbReference type="PANTHER" id="PTHR11229:SF16">
    <property type="entry name" value="LARGE RIBOSOMAL SUBUNIT PROTEIN UL3C"/>
    <property type="match status" value="1"/>
</dbReference>
<dbReference type="NCBIfam" id="TIGR03625">
    <property type="entry name" value="L3_bact"/>
    <property type="match status" value="1"/>
</dbReference>
<keyword evidence="11" id="KW-0934">Plastid</keyword>
<keyword evidence="4" id="KW-0694">RNA-binding</keyword>
<evidence type="ECO:0000256" key="10">
    <source>
        <dbReference type="SAM" id="MobiDB-lite"/>
    </source>
</evidence>
<dbReference type="PROSITE" id="PS00474">
    <property type="entry name" value="RIBOSOMAL_L3"/>
    <property type="match status" value="1"/>
</dbReference>
<comment type="subunit">
    <text evidence="2">Part of the 50S ribosomal subunit.</text>
</comment>
<dbReference type="Pfam" id="PF00297">
    <property type="entry name" value="Ribosomal_L3"/>
    <property type="match status" value="1"/>
</dbReference>
<dbReference type="InterPro" id="IPR009000">
    <property type="entry name" value="Transl_B-barrel_sf"/>
</dbReference>
<evidence type="ECO:0000256" key="6">
    <source>
        <dbReference type="ARBA" id="ARBA00023274"/>
    </source>
</evidence>
<protein>
    <recommendedName>
        <fullName evidence="7">Large ribosomal subunit protein uL3c</fullName>
    </recommendedName>
    <alternativeName>
        <fullName evidence="8">50S ribosomal protein L3, chloroplastic</fullName>
    </alternativeName>
</protein>
<dbReference type="InterPro" id="IPR000597">
    <property type="entry name" value="Ribosomal_uL3"/>
</dbReference>
<evidence type="ECO:0000313" key="11">
    <source>
        <dbReference type="EMBL" id="AOM65879.1"/>
    </source>
</evidence>
<dbReference type="EMBL" id="KX284716">
    <property type="protein sequence ID" value="AOM65879.1"/>
    <property type="molecule type" value="Genomic_DNA"/>
</dbReference>
<feature type="region of interest" description="Disordered" evidence="10">
    <location>
        <begin position="129"/>
        <end position="154"/>
    </location>
</feature>
<dbReference type="GO" id="GO:0019843">
    <property type="term" value="F:rRNA binding"/>
    <property type="evidence" value="ECO:0007669"/>
    <property type="project" value="UniProtKB-KW"/>
</dbReference>
<evidence type="ECO:0000256" key="3">
    <source>
        <dbReference type="ARBA" id="ARBA00022730"/>
    </source>
</evidence>
<dbReference type="GeneID" id="29073116"/>
<name>A0A1C9CBY7_9FLOR</name>
<dbReference type="InterPro" id="IPR019927">
    <property type="entry name" value="Ribosomal_uL3_bac/org-type"/>
</dbReference>
<organism evidence="11">
    <name type="scientific">Apophlaea sinclairii</name>
    <dbReference type="NCBI Taxonomy" id="212746"/>
    <lineage>
        <taxon>Eukaryota</taxon>
        <taxon>Rhodophyta</taxon>
        <taxon>Florideophyceae</taxon>
        <taxon>Hildenbrandiophycidae</taxon>
        <taxon>Hildenbrandiales</taxon>
        <taxon>Hildenbrandiaceae</taxon>
        <taxon>Apophlaea</taxon>
    </lineage>
</organism>
<evidence type="ECO:0000256" key="7">
    <source>
        <dbReference type="ARBA" id="ARBA00035213"/>
    </source>
</evidence>
<dbReference type="GO" id="GO:0003735">
    <property type="term" value="F:structural constituent of ribosome"/>
    <property type="evidence" value="ECO:0007669"/>
    <property type="project" value="InterPro"/>
</dbReference>
<proteinExistence type="inferred from homology"/>
<evidence type="ECO:0000256" key="2">
    <source>
        <dbReference type="ARBA" id="ARBA00011838"/>
    </source>
</evidence>
<dbReference type="GO" id="GO:0006412">
    <property type="term" value="P:translation"/>
    <property type="evidence" value="ECO:0007669"/>
    <property type="project" value="InterPro"/>
</dbReference>
<keyword evidence="5 9" id="KW-0689">Ribosomal protein</keyword>
<gene>
    <name evidence="11" type="primary">rpl3</name>
    <name evidence="11" type="ORF">Apop_189</name>
</gene>
<dbReference type="FunFam" id="2.40.30.10:FF:000065">
    <property type="entry name" value="50S ribosomal protein L3, chloroplastic"/>
    <property type="match status" value="1"/>
</dbReference>
<comment type="similarity">
    <text evidence="1 9">Belongs to the universal ribosomal protein uL3 family.</text>
</comment>
<geneLocation type="plastid" evidence="11"/>
<dbReference type="RefSeq" id="YP_009296739.1">
    <property type="nucleotide sequence ID" value="NC_031172.1"/>
</dbReference>
<dbReference type="SUPFAM" id="SSF50447">
    <property type="entry name" value="Translation proteins"/>
    <property type="match status" value="1"/>
</dbReference>
<dbReference type="InterPro" id="IPR019926">
    <property type="entry name" value="Ribosomal_uL3_CS"/>
</dbReference>
<dbReference type="AlphaFoldDB" id="A0A1C9CBY7"/>
<dbReference type="Gene3D" id="2.40.30.10">
    <property type="entry name" value="Translation factors"/>
    <property type="match status" value="1"/>
</dbReference>
<reference evidence="11" key="1">
    <citation type="journal article" date="2016" name="BMC Biol.">
        <title>Parallel evolution of highly conserved plastid genome architecture in red seaweeds and seed plants.</title>
        <authorList>
            <person name="Lee J."/>
            <person name="Cho C.H."/>
            <person name="Park S.I."/>
            <person name="Choi J.W."/>
            <person name="Song H.S."/>
            <person name="West J.A."/>
            <person name="Bhattacharya D."/>
            <person name="Yoon H.S."/>
        </authorList>
    </citation>
    <scope>NUCLEOTIDE SEQUENCE</scope>
</reference>
<keyword evidence="3" id="KW-0699">rRNA-binding</keyword>
<evidence type="ECO:0000256" key="9">
    <source>
        <dbReference type="RuleBase" id="RU003905"/>
    </source>
</evidence>
<dbReference type="GO" id="GO:0022625">
    <property type="term" value="C:cytosolic large ribosomal subunit"/>
    <property type="evidence" value="ECO:0007669"/>
    <property type="project" value="TreeGrafter"/>
</dbReference>
<sequence length="209" mass="22752">MSVGIIGTKIGMTQIFNKEGLAIPITIVQAGPCIITQVKNTERDGYNAVQLGYYPTKSNYLTKAQIGHLNRAGVINLRYLFEYPVESVTEFQVGKYVTVEKFKTGQFVNISGKTIGKGFTGCRKRHNFSRGPMTHGSKNHRQPGSIGPGTTPGRIFPGKKMAGRAGNTTVTIKNLQVTNVDVSNNILMIKGAIPGVYGNLINIIKTCYL</sequence>
<dbReference type="Gene3D" id="3.30.160.810">
    <property type="match status" value="1"/>
</dbReference>
<evidence type="ECO:0000256" key="1">
    <source>
        <dbReference type="ARBA" id="ARBA00006540"/>
    </source>
</evidence>
<evidence type="ECO:0000256" key="8">
    <source>
        <dbReference type="ARBA" id="ARBA00035503"/>
    </source>
</evidence>
<evidence type="ECO:0000256" key="4">
    <source>
        <dbReference type="ARBA" id="ARBA00022884"/>
    </source>
</evidence>
<dbReference type="HAMAP" id="MF_01325_B">
    <property type="entry name" value="Ribosomal_uL3_B"/>
    <property type="match status" value="1"/>
</dbReference>